<dbReference type="EMBL" id="QUMS01000001">
    <property type="protein sequence ID" value="REG11054.1"/>
    <property type="molecule type" value="Genomic_DNA"/>
</dbReference>
<evidence type="ECO:0008006" key="4">
    <source>
        <dbReference type="Google" id="ProtNLM"/>
    </source>
</evidence>
<sequence>MIKTLQKLFPYFLQSIDWGELLNGIVFILLGMAFTYHYGYQVYWRNFIQVVLWFVFYKAGIYSLNAIFTNTLSTVPLDGGFGRLSPAQFRELLERFLWIFAILFIAMSFVPLTQMIGEDGINRLTLIIIALIYLSDLLFLIDKTRELLSGFQELFYGFVTAFLLPSLFFSFTRDYLKVSLIMIAFPLFLQLIAWKVCNNLEILRISKRISAGSMLERLDALNGLSVTTTLLLLGSITVFLDQELLPLWSKLIILPAGLLSAWLVFRSIKKQEPNWDWALLIVRILPAVSALTMFVGLWNH</sequence>
<organism evidence="2 3">
    <name type="scientific">Pelolinea submarina</name>
    <dbReference type="NCBI Taxonomy" id="913107"/>
    <lineage>
        <taxon>Bacteria</taxon>
        <taxon>Bacillati</taxon>
        <taxon>Chloroflexota</taxon>
        <taxon>Anaerolineae</taxon>
        <taxon>Anaerolineales</taxon>
        <taxon>Anaerolineaceae</taxon>
        <taxon>Pelolinea</taxon>
    </lineage>
</organism>
<dbReference type="RefSeq" id="WP_116224199.1">
    <property type="nucleotide sequence ID" value="NZ_AP018437.1"/>
</dbReference>
<feature type="transmembrane region" description="Helical" evidence="1">
    <location>
        <begin position="96"/>
        <end position="117"/>
    </location>
</feature>
<keyword evidence="3" id="KW-1185">Reference proteome</keyword>
<feature type="transmembrane region" description="Helical" evidence="1">
    <location>
        <begin position="153"/>
        <end position="172"/>
    </location>
</feature>
<keyword evidence="1" id="KW-0472">Membrane</keyword>
<evidence type="ECO:0000313" key="2">
    <source>
        <dbReference type="EMBL" id="REG11054.1"/>
    </source>
</evidence>
<feature type="transmembrane region" description="Helical" evidence="1">
    <location>
        <begin position="123"/>
        <end position="141"/>
    </location>
</feature>
<feature type="transmembrane region" description="Helical" evidence="1">
    <location>
        <begin position="218"/>
        <end position="240"/>
    </location>
</feature>
<comment type="caution">
    <text evidence="2">The sequence shown here is derived from an EMBL/GenBank/DDBJ whole genome shotgun (WGS) entry which is preliminary data.</text>
</comment>
<proteinExistence type="predicted"/>
<feature type="transmembrane region" description="Helical" evidence="1">
    <location>
        <begin position="21"/>
        <end position="39"/>
    </location>
</feature>
<evidence type="ECO:0000256" key="1">
    <source>
        <dbReference type="SAM" id="Phobius"/>
    </source>
</evidence>
<reference evidence="2 3" key="1">
    <citation type="submission" date="2018-08" db="EMBL/GenBank/DDBJ databases">
        <title>Genomic Encyclopedia of Type Strains, Phase IV (KMG-IV): sequencing the most valuable type-strain genomes for metagenomic binning, comparative biology and taxonomic classification.</title>
        <authorList>
            <person name="Goeker M."/>
        </authorList>
    </citation>
    <scope>NUCLEOTIDE SEQUENCE [LARGE SCALE GENOMIC DNA]</scope>
    <source>
        <strain evidence="2 3">DSM 23923</strain>
    </source>
</reference>
<keyword evidence="1" id="KW-1133">Transmembrane helix</keyword>
<accession>A0A3E0AHJ3</accession>
<feature type="transmembrane region" description="Helical" evidence="1">
    <location>
        <begin position="246"/>
        <end position="265"/>
    </location>
</feature>
<evidence type="ECO:0000313" key="3">
    <source>
        <dbReference type="Proteomes" id="UP000256388"/>
    </source>
</evidence>
<keyword evidence="1" id="KW-0812">Transmembrane</keyword>
<gene>
    <name evidence="2" type="ORF">DFR64_0927</name>
</gene>
<feature type="transmembrane region" description="Helical" evidence="1">
    <location>
        <begin position="277"/>
        <end position="298"/>
    </location>
</feature>
<dbReference type="Proteomes" id="UP000256388">
    <property type="component" value="Unassembled WGS sequence"/>
</dbReference>
<protein>
    <recommendedName>
        <fullName evidence="4">UbiA prenyltransferase family protein</fullName>
    </recommendedName>
</protein>
<feature type="transmembrane region" description="Helical" evidence="1">
    <location>
        <begin position="51"/>
        <end position="75"/>
    </location>
</feature>
<name>A0A3E0AHJ3_9CHLR</name>
<dbReference type="AlphaFoldDB" id="A0A3E0AHJ3"/>
<feature type="transmembrane region" description="Helical" evidence="1">
    <location>
        <begin position="178"/>
        <end position="197"/>
    </location>
</feature>